<keyword evidence="6" id="KW-0413">Isomerase</keyword>
<keyword evidence="3" id="KW-0597">Phosphoprotein</keyword>
<dbReference type="Pfam" id="PF02879">
    <property type="entry name" value="PGM_PMM_II"/>
    <property type="match status" value="1"/>
</dbReference>
<dbReference type="GO" id="GO:0006048">
    <property type="term" value="P:UDP-N-acetylglucosamine biosynthetic process"/>
    <property type="evidence" value="ECO:0007669"/>
    <property type="project" value="TreeGrafter"/>
</dbReference>
<dbReference type="Gene3D" id="3.40.120.10">
    <property type="entry name" value="Alpha-D-Glucose-1,6-Bisphosphate, subunit A, domain 3"/>
    <property type="match status" value="3"/>
</dbReference>
<dbReference type="InterPro" id="IPR005844">
    <property type="entry name" value="A-D-PHexomutase_a/b/a-I"/>
</dbReference>
<dbReference type="InterPro" id="IPR005846">
    <property type="entry name" value="A-D-PHexomutase_a/b/a-III"/>
</dbReference>
<dbReference type="InterPro" id="IPR050060">
    <property type="entry name" value="Phosphoglucosamine_mutase"/>
</dbReference>
<dbReference type="Pfam" id="PF02880">
    <property type="entry name" value="PGM_PMM_III"/>
    <property type="match status" value="1"/>
</dbReference>
<name>A0A6J6SMU4_9ZZZZ</name>
<evidence type="ECO:0000259" key="7">
    <source>
        <dbReference type="Pfam" id="PF00408"/>
    </source>
</evidence>
<dbReference type="InterPro" id="IPR036900">
    <property type="entry name" value="A-D-PHexomutase_C_sf"/>
</dbReference>
<dbReference type="SUPFAM" id="SSF55957">
    <property type="entry name" value="Phosphoglucomutase, C-terminal domain"/>
    <property type="match status" value="1"/>
</dbReference>
<evidence type="ECO:0000256" key="2">
    <source>
        <dbReference type="ARBA" id="ARBA00010231"/>
    </source>
</evidence>
<dbReference type="PANTHER" id="PTHR42946:SF1">
    <property type="entry name" value="PHOSPHOGLUCOMUTASE (ALPHA-D-GLUCOSE-1,6-BISPHOSPHATE-DEPENDENT)"/>
    <property type="match status" value="1"/>
</dbReference>
<accession>A0A6J6SMU4</accession>
<gene>
    <name evidence="11" type="ORF">UFOPK2754_00829</name>
</gene>
<dbReference type="GO" id="GO:0005829">
    <property type="term" value="C:cytosol"/>
    <property type="evidence" value="ECO:0007669"/>
    <property type="project" value="TreeGrafter"/>
</dbReference>
<evidence type="ECO:0000256" key="4">
    <source>
        <dbReference type="ARBA" id="ARBA00022723"/>
    </source>
</evidence>
<dbReference type="Pfam" id="PF00408">
    <property type="entry name" value="PGM_PMM_IV"/>
    <property type="match status" value="1"/>
</dbReference>
<evidence type="ECO:0000256" key="5">
    <source>
        <dbReference type="ARBA" id="ARBA00022842"/>
    </source>
</evidence>
<dbReference type="GO" id="GO:0004615">
    <property type="term" value="F:phosphomannomutase activity"/>
    <property type="evidence" value="ECO:0007669"/>
    <property type="project" value="TreeGrafter"/>
</dbReference>
<comment type="similarity">
    <text evidence="2">Belongs to the phosphohexose mutase family.</text>
</comment>
<dbReference type="AlphaFoldDB" id="A0A6J6SMU4"/>
<dbReference type="Gene3D" id="3.30.310.50">
    <property type="entry name" value="Alpha-D-phosphohexomutase, C-terminal domain"/>
    <property type="match status" value="1"/>
</dbReference>
<dbReference type="PANTHER" id="PTHR42946">
    <property type="entry name" value="PHOSPHOHEXOSE MUTASE"/>
    <property type="match status" value="1"/>
</dbReference>
<feature type="domain" description="Alpha-D-phosphohexomutase alpha/beta/alpha" evidence="8">
    <location>
        <begin position="1"/>
        <end position="39"/>
    </location>
</feature>
<dbReference type="Pfam" id="PF02878">
    <property type="entry name" value="PGM_PMM_I"/>
    <property type="match status" value="1"/>
</dbReference>
<proteinExistence type="inferred from homology"/>
<reference evidence="11" key="1">
    <citation type="submission" date="2020-05" db="EMBL/GenBank/DDBJ databases">
        <authorList>
            <person name="Chiriac C."/>
            <person name="Salcher M."/>
            <person name="Ghai R."/>
            <person name="Kavagutti S V."/>
        </authorList>
    </citation>
    <scope>NUCLEOTIDE SEQUENCE</scope>
</reference>
<feature type="domain" description="Alpha-D-phosphohexomutase alpha/beta/alpha" evidence="9">
    <location>
        <begin position="64"/>
        <end position="160"/>
    </location>
</feature>
<evidence type="ECO:0000259" key="9">
    <source>
        <dbReference type="Pfam" id="PF02879"/>
    </source>
</evidence>
<organism evidence="11">
    <name type="scientific">freshwater metagenome</name>
    <dbReference type="NCBI Taxonomy" id="449393"/>
    <lineage>
        <taxon>unclassified sequences</taxon>
        <taxon>metagenomes</taxon>
        <taxon>ecological metagenomes</taxon>
    </lineage>
</organism>
<dbReference type="InterPro" id="IPR005841">
    <property type="entry name" value="Alpha-D-phosphohexomutase_SF"/>
</dbReference>
<keyword evidence="5" id="KW-0460">Magnesium</keyword>
<dbReference type="InterPro" id="IPR016055">
    <property type="entry name" value="A-D-PHexomutase_a/b/a-I/II/III"/>
</dbReference>
<dbReference type="FunFam" id="3.40.120.10:FF:000002">
    <property type="entry name" value="Phosphoglucosamine mutase"/>
    <property type="match status" value="1"/>
</dbReference>
<comment type="cofactor">
    <cofactor evidence="1">
        <name>Mg(2+)</name>
        <dbReference type="ChEBI" id="CHEBI:18420"/>
    </cofactor>
</comment>
<evidence type="ECO:0000259" key="10">
    <source>
        <dbReference type="Pfam" id="PF02880"/>
    </source>
</evidence>
<evidence type="ECO:0000256" key="1">
    <source>
        <dbReference type="ARBA" id="ARBA00001946"/>
    </source>
</evidence>
<evidence type="ECO:0000256" key="3">
    <source>
        <dbReference type="ARBA" id="ARBA00022553"/>
    </source>
</evidence>
<dbReference type="InterPro" id="IPR005843">
    <property type="entry name" value="A-D-PHexomutase_C"/>
</dbReference>
<dbReference type="SUPFAM" id="SSF53738">
    <property type="entry name" value="Phosphoglucomutase, first 3 domains"/>
    <property type="match status" value="3"/>
</dbReference>
<dbReference type="PRINTS" id="PR00509">
    <property type="entry name" value="PGMPMM"/>
</dbReference>
<dbReference type="GO" id="GO:0008966">
    <property type="term" value="F:phosphoglucosamine mutase activity"/>
    <property type="evidence" value="ECO:0007669"/>
    <property type="project" value="TreeGrafter"/>
</dbReference>
<feature type="domain" description="Alpha-D-phosphohexomutase C-terminal" evidence="7">
    <location>
        <begin position="283"/>
        <end position="346"/>
    </location>
</feature>
<dbReference type="GO" id="GO:0009252">
    <property type="term" value="P:peptidoglycan biosynthetic process"/>
    <property type="evidence" value="ECO:0007669"/>
    <property type="project" value="TreeGrafter"/>
</dbReference>
<keyword evidence="4" id="KW-0479">Metal-binding</keyword>
<evidence type="ECO:0000259" key="8">
    <source>
        <dbReference type="Pfam" id="PF02878"/>
    </source>
</evidence>
<dbReference type="EMBL" id="CAEZYR010000021">
    <property type="protein sequence ID" value="CAB4735955.1"/>
    <property type="molecule type" value="Genomic_DNA"/>
</dbReference>
<dbReference type="InterPro" id="IPR005845">
    <property type="entry name" value="A-D-PHexomutase_a/b/a-II"/>
</dbReference>
<dbReference type="GO" id="GO:0046872">
    <property type="term" value="F:metal ion binding"/>
    <property type="evidence" value="ECO:0007669"/>
    <property type="project" value="UniProtKB-KW"/>
</dbReference>
<sequence length="358" mass="37754">MVSASHNPYHDNGVKLFAAGGRKLADAQQDAVQAAIDAGNAVGRGRSGERRVGQVRDGAAAVERYVDAVQSSIAGRTFDGLYVVIDCANGASSSIAPRVLRALGATVDVLFAEPDGRNINEGCGSTHPQTLQQTVRDRGADVGLAFDGDADRVLAVDATGALVDGDQILAVCATDLAANDRLRDRTVVVTVMTNLGFRLAMRDRDITVVETAVGDRYVLEALETGGYSLGGEQSGHVIFRDLATTGDGLLTGVQLLDVVARRDRSLAALSADAMHQLPQVLRNVRMSRLDPSLIERMRADTERVEARLGATGRVLVRASGTEPLIRVMVEAATAAEAAEAADELVDALSRLTRAQSTP</sequence>
<evidence type="ECO:0000313" key="11">
    <source>
        <dbReference type="EMBL" id="CAB4735955.1"/>
    </source>
</evidence>
<protein>
    <submittedName>
        <fullName evidence="11">Unannotated protein</fullName>
    </submittedName>
</protein>
<dbReference type="FunFam" id="3.30.310.50:FF:000001">
    <property type="entry name" value="Phosphoglucosamine mutase"/>
    <property type="match status" value="1"/>
</dbReference>
<feature type="domain" description="Alpha-D-phosphohexomutase alpha/beta/alpha" evidence="10">
    <location>
        <begin position="164"/>
        <end position="275"/>
    </location>
</feature>
<dbReference type="GO" id="GO:0005975">
    <property type="term" value="P:carbohydrate metabolic process"/>
    <property type="evidence" value="ECO:0007669"/>
    <property type="project" value="InterPro"/>
</dbReference>
<evidence type="ECO:0000256" key="6">
    <source>
        <dbReference type="ARBA" id="ARBA00023235"/>
    </source>
</evidence>